<keyword evidence="1" id="KW-0479">Metal-binding</keyword>
<dbReference type="Proteomes" id="UP000019763">
    <property type="component" value="Unassembled WGS sequence"/>
</dbReference>
<dbReference type="AlphaFoldDB" id="A0A023B774"/>
<keyword evidence="5" id="KW-1185">Reference proteome</keyword>
<feature type="zinc finger region" description="C3H1-type" evidence="1">
    <location>
        <begin position="40"/>
        <end position="68"/>
    </location>
</feature>
<dbReference type="VEuPathDB" id="CryptoDB:GNI_073000"/>
<evidence type="ECO:0000256" key="2">
    <source>
        <dbReference type="SAM" id="MobiDB-lite"/>
    </source>
</evidence>
<proteinExistence type="predicted"/>
<dbReference type="RefSeq" id="XP_011130379.1">
    <property type="nucleotide sequence ID" value="XM_011132077.1"/>
</dbReference>
<dbReference type="SUPFAM" id="SSF50998">
    <property type="entry name" value="Quinoprotein alcohol dehydrogenase-like"/>
    <property type="match status" value="1"/>
</dbReference>
<dbReference type="OrthoDB" id="331829at2759"/>
<dbReference type="GeneID" id="22912664"/>
<dbReference type="Gene3D" id="2.130.10.10">
    <property type="entry name" value="YVTN repeat-like/Quinoprotein amine dehydrogenase"/>
    <property type="match status" value="2"/>
</dbReference>
<dbReference type="PROSITE" id="PS50103">
    <property type="entry name" value="ZF_C3H1"/>
    <property type="match status" value="1"/>
</dbReference>
<organism evidence="4 5">
    <name type="scientific">Gregarina niphandrodes</name>
    <name type="common">Septate eugregarine</name>
    <dbReference type="NCBI Taxonomy" id="110365"/>
    <lineage>
        <taxon>Eukaryota</taxon>
        <taxon>Sar</taxon>
        <taxon>Alveolata</taxon>
        <taxon>Apicomplexa</taxon>
        <taxon>Conoidasida</taxon>
        <taxon>Gregarinasina</taxon>
        <taxon>Eugregarinorida</taxon>
        <taxon>Gregarinidae</taxon>
        <taxon>Gregarina</taxon>
    </lineage>
</organism>
<dbReference type="EMBL" id="AFNH02000548">
    <property type="protein sequence ID" value="EZG66992.1"/>
    <property type="molecule type" value="Genomic_DNA"/>
</dbReference>
<dbReference type="InterPro" id="IPR015943">
    <property type="entry name" value="WD40/YVTN_repeat-like_dom_sf"/>
</dbReference>
<reference evidence="4" key="1">
    <citation type="submission" date="2013-12" db="EMBL/GenBank/DDBJ databases">
        <authorList>
            <person name="Omoto C.K."/>
            <person name="Sibley D."/>
            <person name="Venepally P."/>
            <person name="Hadjithomas M."/>
            <person name="Karamycheva S."/>
            <person name="Brunk B."/>
            <person name="Roos D."/>
            <person name="Caler E."/>
            <person name="Lorenzi H."/>
        </authorList>
    </citation>
    <scope>NUCLEOTIDE SEQUENCE</scope>
</reference>
<sequence>MRQRPYHITKRDKEEGSRATSALRQVAALQKSAAEPRAGGIGAKACNEYTTTASCRFDTRCRYSHVLRAVAAKPEAHSQPIIWLAIGPIANGYELFTTGRDRKLIRWELQSESASVAGAAELFPVGAVSTTAGVARYTLVRTVVTPLAAVATALLLETDLLVVALGGGRVVGFAREGNLEFEVAGHQSDVNTMLLTRAPIANVLVTGDMQGAIRFSNPTRDAAGNPGFALGRQVLSPFPVTRVVQIQDTCFFIVGGVGFVATYDAQNDAWGALYKCEDQEEEEEGAIPGQGEVGQNRYSGPSGGGQNRYSGRSGGGQNRYSGQSGGGQSGGGRSGGGQGHNQGRSGGGPGPGGGGGRSPAVAICLSVLAVEQYYLAIFGGGEALCIDRQGQLQARLRLPTPKLLISAVYLQTPRGPRLITGHSDGKVIAMDLAAMTADWHLEAHDGDVRGMATATDQATGQAFFVTVSADRGIGVWTPTDGTDNKPPRTTNKPTRRGG</sequence>
<dbReference type="GO" id="GO:0008270">
    <property type="term" value="F:zinc ion binding"/>
    <property type="evidence" value="ECO:0007669"/>
    <property type="project" value="UniProtKB-KW"/>
</dbReference>
<keyword evidence="1" id="KW-0862">Zinc</keyword>
<accession>A0A023B774</accession>
<gene>
    <name evidence="4" type="ORF">GNI_073000</name>
</gene>
<name>A0A023B774_GRENI</name>
<feature type="region of interest" description="Disordered" evidence="2">
    <location>
        <begin position="280"/>
        <end position="356"/>
    </location>
</feature>
<feature type="compositionally biased region" description="Gly residues" evidence="2">
    <location>
        <begin position="301"/>
        <end position="356"/>
    </location>
</feature>
<comment type="caution">
    <text evidence="4">The sequence shown here is derived from an EMBL/GenBank/DDBJ whole genome shotgun (WGS) entry which is preliminary data.</text>
</comment>
<evidence type="ECO:0000259" key="3">
    <source>
        <dbReference type="PROSITE" id="PS50103"/>
    </source>
</evidence>
<evidence type="ECO:0000256" key="1">
    <source>
        <dbReference type="PROSITE-ProRule" id="PRU00723"/>
    </source>
</evidence>
<evidence type="ECO:0000313" key="5">
    <source>
        <dbReference type="Proteomes" id="UP000019763"/>
    </source>
</evidence>
<feature type="domain" description="C3H1-type" evidence="3">
    <location>
        <begin position="40"/>
        <end position="68"/>
    </location>
</feature>
<feature type="region of interest" description="Disordered" evidence="2">
    <location>
        <begin position="475"/>
        <end position="498"/>
    </location>
</feature>
<protein>
    <submittedName>
        <fullName evidence="4">WD domain, G-beta repeat protein</fullName>
    </submittedName>
</protein>
<keyword evidence="1" id="KW-0863">Zinc-finger</keyword>
<dbReference type="InterPro" id="IPR000571">
    <property type="entry name" value="Znf_CCCH"/>
</dbReference>
<dbReference type="InterPro" id="IPR011047">
    <property type="entry name" value="Quinoprotein_ADH-like_sf"/>
</dbReference>
<evidence type="ECO:0000313" key="4">
    <source>
        <dbReference type="EMBL" id="EZG66992.1"/>
    </source>
</evidence>